<name>A0A815T6E4_ADIRI</name>
<feature type="non-terminal residue" evidence="1">
    <location>
        <position position="1"/>
    </location>
</feature>
<evidence type="ECO:0000313" key="1">
    <source>
        <dbReference type="EMBL" id="CAF1498917.1"/>
    </source>
</evidence>
<dbReference type="Proteomes" id="UP000663828">
    <property type="component" value="Unassembled WGS sequence"/>
</dbReference>
<dbReference type="AlphaFoldDB" id="A0A815T6E4"/>
<dbReference type="EMBL" id="CAJNOR010004394">
    <property type="protein sequence ID" value="CAF1498917.1"/>
    <property type="molecule type" value="Genomic_DNA"/>
</dbReference>
<accession>A0A815T6E4</accession>
<keyword evidence="2" id="KW-1185">Reference proteome</keyword>
<organism evidence="1 2">
    <name type="scientific">Adineta ricciae</name>
    <name type="common">Rotifer</name>
    <dbReference type="NCBI Taxonomy" id="249248"/>
    <lineage>
        <taxon>Eukaryota</taxon>
        <taxon>Metazoa</taxon>
        <taxon>Spiralia</taxon>
        <taxon>Gnathifera</taxon>
        <taxon>Rotifera</taxon>
        <taxon>Eurotatoria</taxon>
        <taxon>Bdelloidea</taxon>
        <taxon>Adinetida</taxon>
        <taxon>Adinetidae</taxon>
        <taxon>Adineta</taxon>
    </lineage>
</organism>
<reference evidence="1" key="1">
    <citation type="submission" date="2021-02" db="EMBL/GenBank/DDBJ databases">
        <authorList>
            <person name="Nowell W R."/>
        </authorList>
    </citation>
    <scope>NUCLEOTIDE SEQUENCE</scope>
</reference>
<sequence>MLSNSFGISRKRPLGTSDQENVWPSLLGIDVNDFGVAVKQPRLALESVTNAHHLFNTNENILPYASPDFFALKPVDTWSSLDLDRVHLTPTQESRTTSVVHSETRYKNGSFRQVLKWIRSLGQYGDGNNAFREPNSLAWLESG</sequence>
<proteinExistence type="predicted"/>
<comment type="caution">
    <text evidence="1">The sequence shown here is derived from an EMBL/GenBank/DDBJ whole genome shotgun (WGS) entry which is preliminary data.</text>
</comment>
<protein>
    <submittedName>
        <fullName evidence="1">Uncharacterized protein</fullName>
    </submittedName>
</protein>
<gene>
    <name evidence="1" type="ORF">XAT740_LOCUS39537</name>
</gene>
<evidence type="ECO:0000313" key="2">
    <source>
        <dbReference type="Proteomes" id="UP000663828"/>
    </source>
</evidence>